<dbReference type="AlphaFoldDB" id="A0A7J9FQD6"/>
<dbReference type="InterPro" id="IPR019557">
    <property type="entry name" value="AminoTfrase-like_pln_mobile"/>
</dbReference>
<name>A0A7J9FQD6_9ROSI</name>
<feature type="domain" description="Aminotransferase-like plant mobile" evidence="1">
    <location>
        <begin position="1"/>
        <end position="81"/>
    </location>
</feature>
<gene>
    <name evidence="2" type="ORF">Gotri_027372</name>
</gene>
<reference evidence="2 3" key="1">
    <citation type="journal article" date="2019" name="Genome Biol. Evol.">
        <title>Insights into the evolution of the New World diploid cottons (Gossypium, subgenus Houzingenia) based on genome sequencing.</title>
        <authorList>
            <person name="Grover C.E."/>
            <person name="Arick M.A. 2nd"/>
            <person name="Thrash A."/>
            <person name="Conover J.L."/>
            <person name="Sanders W.S."/>
            <person name="Peterson D.G."/>
            <person name="Frelichowski J.E."/>
            <person name="Scheffler J.A."/>
            <person name="Scheffler B.E."/>
            <person name="Wendel J.F."/>
        </authorList>
    </citation>
    <scope>NUCLEOTIDE SEQUENCE [LARGE SCALE GENOMIC DNA]</scope>
    <source>
        <strain evidence="2">8</strain>
        <tissue evidence="2">Leaf</tissue>
    </source>
</reference>
<organism evidence="2 3">
    <name type="scientific">Gossypium trilobum</name>
    <dbReference type="NCBI Taxonomy" id="34281"/>
    <lineage>
        <taxon>Eukaryota</taxon>
        <taxon>Viridiplantae</taxon>
        <taxon>Streptophyta</taxon>
        <taxon>Embryophyta</taxon>
        <taxon>Tracheophyta</taxon>
        <taxon>Spermatophyta</taxon>
        <taxon>Magnoliopsida</taxon>
        <taxon>eudicotyledons</taxon>
        <taxon>Gunneridae</taxon>
        <taxon>Pentapetalae</taxon>
        <taxon>rosids</taxon>
        <taxon>malvids</taxon>
        <taxon>Malvales</taxon>
        <taxon>Malvaceae</taxon>
        <taxon>Malvoideae</taxon>
        <taxon>Gossypium</taxon>
    </lineage>
</organism>
<dbReference type="EMBL" id="JABEZW010224480">
    <property type="protein sequence ID" value="MBA0786785.1"/>
    <property type="molecule type" value="Genomic_DNA"/>
</dbReference>
<dbReference type="PANTHER" id="PTHR46033">
    <property type="entry name" value="PROTEIN MAIN-LIKE 2"/>
    <property type="match status" value="1"/>
</dbReference>
<dbReference type="InterPro" id="IPR044824">
    <property type="entry name" value="MAIN-like"/>
</dbReference>
<sequence length="116" mass="13334">MIGGYLMPDLSRNLVHLRWLLKLVDFRGAGKFSWGFAVLATLYREMCGVTPPNKTKIRGSVSLLQSWARFHFPFLRPRVNHLYTFPLIMSYVGIPTAPEDIRLLLDQRSEAQVSIK</sequence>
<protein>
    <recommendedName>
        <fullName evidence="1">Aminotransferase-like plant mobile domain-containing protein</fullName>
    </recommendedName>
</protein>
<evidence type="ECO:0000313" key="3">
    <source>
        <dbReference type="Proteomes" id="UP000593568"/>
    </source>
</evidence>
<accession>A0A7J9FQD6</accession>
<keyword evidence="3" id="KW-1185">Reference proteome</keyword>
<dbReference type="GO" id="GO:0010073">
    <property type="term" value="P:meristem maintenance"/>
    <property type="evidence" value="ECO:0007669"/>
    <property type="project" value="InterPro"/>
</dbReference>
<dbReference type="Pfam" id="PF10536">
    <property type="entry name" value="PMD"/>
    <property type="match status" value="1"/>
</dbReference>
<dbReference type="PANTHER" id="PTHR46033:SF8">
    <property type="entry name" value="PROTEIN MAINTENANCE OF MERISTEMS-LIKE"/>
    <property type="match status" value="1"/>
</dbReference>
<proteinExistence type="predicted"/>
<evidence type="ECO:0000259" key="1">
    <source>
        <dbReference type="Pfam" id="PF10536"/>
    </source>
</evidence>
<evidence type="ECO:0000313" key="2">
    <source>
        <dbReference type="EMBL" id="MBA0786785.1"/>
    </source>
</evidence>
<comment type="caution">
    <text evidence="2">The sequence shown here is derived from an EMBL/GenBank/DDBJ whole genome shotgun (WGS) entry which is preliminary data.</text>
</comment>
<dbReference type="Proteomes" id="UP000593568">
    <property type="component" value="Unassembled WGS sequence"/>
</dbReference>